<organism evidence="2 3">
    <name type="scientific">Arthrobacter sunyaminii</name>
    <dbReference type="NCBI Taxonomy" id="2816859"/>
    <lineage>
        <taxon>Bacteria</taxon>
        <taxon>Bacillati</taxon>
        <taxon>Actinomycetota</taxon>
        <taxon>Actinomycetes</taxon>
        <taxon>Micrococcales</taxon>
        <taxon>Micrococcaceae</taxon>
        <taxon>Arthrobacter</taxon>
    </lineage>
</organism>
<reference evidence="2" key="1">
    <citation type="submission" date="2021-06" db="EMBL/GenBank/DDBJ databases">
        <title>Novel species in genus Arthrobacter.</title>
        <authorList>
            <person name="Zhang G."/>
        </authorList>
    </citation>
    <scope>NUCLEOTIDE SEQUENCE</scope>
    <source>
        <strain evidence="2">Zg-ZUI122</strain>
    </source>
</reference>
<dbReference type="Proteomes" id="UP000680588">
    <property type="component" value="Chromosome"/>
</dbReference>
<protein>
    <recommendedName>
        <fullName evidence="1">PKD domain-containing protein</fullName>
    </recommendedName>
</protein>
<dbReference type="RefSeq" id="WP_207347399.1">
    <property type="nucleotide sequence ID" value="NZ_CP076456.1"/>
</dbReference>
<evidence type="ECO:0000313" key="3">
    <source>
        <dbReference type="Proteomes" id="UP000680588"/>
    </source>
</evidence>
<dbReference type="Gene3D" id="2.60.40.10">
    <property type="entry name" value="Immunoglobulins"/>
    <property type="match status" value="1"/>
</dbReference>
<dbReference type="InterPro" id="IPR013783">
    <property type="entry name" value="Ig-like_fold"/>
</dbReference>
<name>A0A975XLJ0_9MICC</name>
<keyword evidence="3" id="KW-1185">Reference proteome</keyword>
<evidence type="ECO:0000259" key="1">
    <source>
        <dbReference type="PROSITE" id="PS50093"/>
    </source>
</evidence>
<proteinExistence type="predicted"/>
<sequence length="312" mass="34243">MTVHLGVLCESKTFEMNSLSSMLRRACIAVLCFVFLICWSSPTLAESGKGNMGKGGVTGTWTKHEDSGVWTSAEVGLAADINGYYFELECFDEGIGYIDCLPGLEGKCTLGPDGRSVWWYSGLLGTPMTDWQRLDGGPWCVYSVNPYVIEEIEGRIATEFQERPIASSVFETQPNPHSLVGMENNMYLNAEEQTFDMTLLEQDIRIVATPTEFEWRYGDGTSYGPVSFSGTPLPPERLGEPTATSHAYSDPGDYQISVIVYYSGTYSINGGPMIPIDGRAQVESNSQTLRVWKSESQNVADDCLVNPAGFGC</sequence>
<dbReference type="EMBL" id="CP076456">
    <property type="protein sequence ID" value="QWQ37042.1"/>
    <property type="molecule type" value="Genomic_DNA"/>
</dbReference>
<dbReference type="PROSITE" id="PS50093">
    <property type="entry name" value="PKD"/>
    <property type="match status" value="1"/>
</dbReference>
<feature type="domain" description="PKD" evidence="1">
    <location>
        <begin position="209"/>
        <end position="260"/>
    </location>
</feature>
<dbReference type="InterPro" id="IPR000601">
    <property type="entry name" value="PKD_dom"/>
</dbReference>
<dbReference type="SUPFAM" id="SSF49299">
    <property type="entry name" value="PKD domain"/>
    <property type="match status" value="1"/>
</dbReference>
<dbReference type="AlphaFoldDB" id="A0A975XLJ0"/>
<evidence type="ECO:0000313" key="2">
    <source>
        <dbReference type="EMBL" id="QWQ37042.1"/>
    </source>
</evidence>
<dbReference type="KEGG" id="asun:KG104_04410"/>
<accession>A0A975XLJ0</accession>
<gene>
    <name evidence="2" type="ORF">KG104_04410</name>
</gene>
<dbReference type="InterPro" id="IPR035986">
    <property type="entry name" value="PKD_dom_sf"/>
</dbReference>
<dbReference type="GO" id="GO:0005975">
    <property type="term" value="P:carbohydrate metabolic process"/>
    <property type="evidence" value="ECO:0007669"/>
    <property type="project" value="UniProtKB-ARBA"/>
</dbReference>